<dbReference type="PROSITE" id="PS51257">
    <property type="entry name" value="PROKAR_LIPOPROTEIN"/>
    <property type="match status" value="1"/>
</dbReference>
<dbReference type="PANTHER" id="PTHR30532:SF24">
    <property type="entry name" value="FERRIC ENTEROBACTIN-BINDING PERIPLASMIC PROTEIN FEPB"/>
    <property type="match status" value="1"/>
</dbReference>
<dbReference type="InterPro" id="IPR051313">
    <property type="entry name" value="Bact_iron-sidero_bind"/>
</dbReference>
<evidence type="ECO:0000256" key="4">
    <source>
        <dbReference type="ARBA" id="ARBA00022729"/>
    </source>
</evidence>
<dbReference type="SUPFAM" id="SSF53807">
    <property type="entry name" value="Helical backbone' metal receptor"/>
    <property type="match status" value="1"/>
</dbReference>
<evidence type="ECO:0000313" key="8">
    <source>
        <dbReference type="Proteomes" id="UP001163115"/>
    </source>
</evidence>
<keyword evidence="3" id="KW-0813">Transport</keyword>
<proteinExistence type="inferred from homology"/>
<evidence type="ECO:0000256" key="5">
    <source>
        <dbReference type="SAM" id="SignalP"/>
    </source>
</evidence>
<keyword evidence="4 5" id="KW-0732">Signal</keyword>
<feature type="chain" id="PRO_5047037429" evidence="5">
    <location>
        <begin position="25"/>
        <end position="318"/>
    </location>
</feature>
<reference evidence="7" key="1">
    <citation type="submission" date="2022-11" db="EMBL/GenBank/DDBJ databases">
        <title>Lacrimispora xylanolytica sy1, complete genome.</title>
        <authorList>
            <person name="Choi S."/>
        </authorList>
    </citation>
    <scope>NUCLEOTIDE SEQUENCE</scope>
    <source>
        <strain evidence="7">Sy1</strain>
    </source>
</reference>
<dbReference type="PROSITE" id="PS50983">
    <property type="entry name" value="FE_B12_PBP"/>
    <property type="match status" value="1"/>
</dbReference>
<evidence type="ECO:0000256" key="1">
    <source>
        <dbReference type="ARBA" id="ARBA00004196"/>
    </source>
</evidence>
<keyword evidence="8" id="KW-1185">Reference proteome</keyword>
<organism evidence="7 8">
    <name type="scientific">Lacrimispora xylanolytica</name>
    <dbReference type="NCBI Taxonomy" id="29375"/>
    <lineage>
        <taxon>Bacteria</taxon>
        <taxon>Bacillati</taxon>
        <taxon>Bacillota</taxon>
        <taxon>Clostridia</taxon>
        <taxon>Lachnospirales</taxon>
        <taxon>Lachnospiraceae</taxon>
        <taxon>Lacrimispora</taxon>
    </lineage>
</organism>
<dbReference type="Proteomes" id="UP001163115">
    <property type="component" value="Chromosome"/>
</dbReference>
<dbReference type="InterPro" id="IPR002491">
    <property type="entry name" value="ABC_transptr_periplasmic_BD"/>
</dbReference>
<protein>
    <submittedName>
        <fullName evidence="7">Iron-siderophore ABC transporter substrate-binding protein</fullName>
    </submittedName>
</protein>
<sequence length="318" mass="34618">MKKMMRILLSIAVFSCLISGCTKAPKETAVTGSQWPRSFKDAAGHEVVLEKQPERIAILHSMYLEYFFALDTPPIASAGANTGTAMKALEEFETLRPFKGTADIIDLGSARQLNLEAILAAEPDVIVTFNGHGGVNEIYDQLTRIAPVVMLDYTASWQDSIRDCAKIAGKENLAEQRIRETEKIMSEAGEKLAGIGDKTAVFVRSDGKGGVFALGTSRYPYYYDKTSGFGLSIPDGYPEEWGVISLETLSELDPDYIIFQDFISDAKGLVTSLEASAVWNNLTAVRNQQVVYLDGSLNTTSPLAIQAAAKGLTEALVR</sequence>
<evidence type="ECO:0000259" key="6">
    <source>
        <dbReference type="PROSITE" id="PS50983"/>
    </source>
</evidence>
<feature type="domain" description="Fe/B12 periplasmic-binding" evidence="6">
    <location>
        <begin position="55"/>
        <end position="318"/>
    </location>
</feature>
<dbReference type="RefSeq" id="WP_268114183.1">
    <property type="nucleotide sequence ID" value="NZ_CP113524.1"/>
</dbReference>
<dbReference type="Pfam" id="PF01497">
    <property type="entry name" value="Peripla_BP_2"/>
    <property type="match status" value="1"/>
</dbReference>
<evidence type="ECO:0000256" key="3">
    <source>
        <dbReference type="ARBA" id="ARBA00022448"/>
    </source>
</evidence>
<dbReference type="EMBL" id="CP113524">
    <property type="protein sequence ID" value="WAJ22237.1"/>
    <property type="molecule type" value="Genomic_DNA"/>
</dbReference>
<comment type="subcellular location">
    <subcellularLocation>
        <location evidence="1">Cell envelope</location>
    </subcellularLocation>
</comment>
<dbReference type="PANTHER" id="PTHR30532">
    <property type="entry name" value="IRON III DICITRATE-BINDING PERIPLASMIC PROTEIN"/>
    <property type="match status" value="1"/>
</dbReference>
<dbReference type="Gene3D" id="3.40.50.1980">
    <property type="entry name" value="Nitrogenase molybdenum iron protein domain"/>
    <property type="match status" value="2"/>
</dbReference>
<accession>A0ABY7A6D9</accession>
<feature type="signal peptide" evidence="5">
    <location>
        <begin position="1"/>
        <end position="24"/>
    </location>
</feature>
<evidence type="ECO:0000256" key="2">
    <source>
        <dbReference type="ARBA" id="ARBA00008814"/>
    </source>
</evidence>
<comment type="similarity">
    <text evidence="2">Belongs to the bacterial solute-binding protein 8 family.</text>
</comment>
<dbReference type="CDD" id="cd01146">
    <property type="entry name" value="FhuD"/>
    <property type="match status" value="1"/>
</dbReference>
<name>A0ABY7A6D9_9FIRM</name>
<evidence type="ECO:0000313" key="7">
    <source>
        <dbReference type="EMBL" id="WAJ22237.1"/>
    </source>
</evidence>
<gene>
    <name evidence="7" type="ORF">OW255_11650</name>
</gene>